<proteinExistence type="predicted"/>
<name>A0AAN9E3N6_CROPI</name>
<gene>
    <name evidence="2" type="ORF">RIF29_37869</name>
</gene>
<keyword evidence="1" id="KW-0812">Transmembrane</keyword>
<evidence type="ECO:0000313" key="2">
    <source>
        <dbReference type="EMBL" id="KAK7243085.1"/>
    </source>
</evidence>
<protein>
    <submittedName>
        <fullName evidence="2">Uncharacterized protein</fullName>
    </submittedName>
</protein>
<dbReference type="EMBL" id="JAYWIO010000008">
    <property type="protein sequence ID" value="KAK7243085.1"/>
    <property type="molecule type" value="Genomic_DNA"/>
</dbReference>
<sequence length="69" mass="7833">MLSIGYSLFLPFIWVSCNLPNNQHLVDSGVGDKRFGLVLLHVIFMYALISKLSYFSMSCPNYIIKTGQM</sequence>
<evidence type="ECO:0000313" key="3">
    <source>
        <dbReference type="Proteomes" id="UP001372338"/>
    </source>
</evidence>
<comment type="caution">
    <text evidence="2">The sequence shown here is derived from an EMBL/GenBank/DDBJ whole genome shotgun (WGS) entry which is preliminary data.</text>
</comment>
<reference evidence="2 3" key="1">
    <citation type="submission" date="2024-01" db="EMBL/GenBank/DDBJ databases">
        <title>The genomes of 5 underutilized Papilionoideae crops provide insights into root nodulation and disease resistanc.</title>
        <authorList>
            <person name="Yuan L."/>
        </authorList>
    </citation>
    <scope>NUCLEOTIDE SEQUENCE [LARGE SCALE GENOMIC DNA]</scope>
    <source>
        <strain evidence="2">ZHUSHIDOU_FW_LH</strain>
        <tissue evidence="2">Leaf</tissue>
    </source>
</reference>
<organism evidence="2 3">
    <name type="scientific">Crotalaria pallida</name>
    <name type="common">Smooth rattlebox</name>
    <name type="synonym">Crotalaria striata</name>
    <dbReference type="NCBI Taxonomy" id="3830"/>
    <lineage>
        <taxon>Eukaryota</taxon>
        <taxon>Viridiplantae</taxon>
        <taxon>Streptophyta</taxon>
        <taxon>Embryophyta</taxon>
        <taxon>Tracheophyta</taxon>
        <taxon>Spermatophyta</taxon>
        <taxon>Magnoliopsida</taxon>
        <taxon>eudicotyledons</taxon>
        <taxon>Gunneridae</taxon>
        <taxon>Pentapetalae</taxon>
        <taxon>rosids</taxon>
        <taxon>fabids</taxon>
        <taxon>Fabales</taxon>
        <taxon>Fabaceae</taxon>
        <taxon>Papilionoideae</taxon>
        <taxon>50 kb inversion clade</taxon>
        <taxon>genistoids sensu lato</taxon>
        <taxon>core genistoids</taxon>
        <taxon>Crotalarieae</taxon>
        <taxon>Crotalaria</taxon>
    </lineage>
</organism>
<feature type="transmembrane region" description="Helical" evidence="1">
    <location>
        <begin position="35"/>
        <end position="55"/>
    </location>
</feature>
<keyword evidence="1" id="KW-1133">Transmembrane helix</keyword>
<dbReference type="AlphaFoldDB" id="A0AAN9E3N6"/>
<accession>A0AAN9E3N6</accession>
<evidence type="ECO:0000256" key="1">
    <source>
        <dbReference type="SAM" id="Phobius"/>
    </source>
</evidence>
<dbReference type="Proteomes" id="UP001372338">
    <property type="component" value="Unassembled WGS sequence"/>
</dbReference>
<keyword evidence="1" id="KW-0472">Membrane</keyword>
<keyword evidence="3" id="KW-1185">Reference proteome</keyword>